<comment type="caution">
    <text evidence="2">The sequence shown here is derived from an EMBL/GenBank/DDBJ whole genome shotgun (WGS) entry which is preliminary data.</text>
</comment>
<dbReference type="SMART" id="SM00880">
    <property type="entry name" value="CHAD"/>
    <property type="match status" value="1"/>
</dbReference>
<evidence type="ECO:0000259" key="1">
    <source>
        <dbReference type="PROSITE" id="PS51708"/>
    </source>
</evidence>
<evidence type="ECO:0000313" key="3">
    <source>
        <dbReference type="Proteomes" id="UP001143330"/>
    </source>
</evidence>
<dbReference type="EMBL" id="BSFM01000014">
    <property type="protein sequence ID" value="GLK84542.1"/>
    <property type="molecule type" value="Genomic_DNA"/>
</dbReference>
<dbReference type="InterPro" id="IPR007899">
    <property type="entry name" value="CHAD_dom"/>
</dbReference>
<dbReference type="PANTHER" id="PTHR39339:SF1">
    <property type="entry name" value="CHAD DOMAIN-CONTAINING PROTEIN"/>
    <property type="match status" value="1"/>
</dbReference>
<accession>A0A9W6JWN8</accession>
<sequence>MRAHLDKDAVPPKGPAAAPASGLLGAALMAAVAAARSALEREDPAEAVHDVRKAFKQLRGLLRLVRGAGRRDARALREEIGTAARTLSGARDRVVMRETLDRLVEKGRLTPEAHRAAGAVLADGGGEAAEPIPPNVHAGMSALVARCGSAVAAMGGASGPETVIAAIATDYQRARRRGRSIDISDDVELHELRKAVIAHRYQMEVIAPCWPALGEIWVKELQDLRDKLGHHHDLAVLVEAVLAEGPAETGWRAEVVEGAQAQQKKLVRRAMRLQACLFAERPKPFARRMRAYAKAAHAAD</sequence>
<keyword evidence="3" id="KW-1185">Reference proteome</keyword>
<reference evidence="2" key="1">
    <citation type="journal article" date="2014" name="Int. J. Syst. Evol. Microbiol.">
        <title>Complete genome sequence of Corynebacterium casei LMG S-19264T (=DSM 44701T), isolated from a smear-ripened cheese.</title>
        <authorList>
            <consortium name="US DOE Joint Genome Institute (JGI-PGF)"/>
            <person name="Walter F."/>
            <person name="Albersmeier A."/>
            <person name="Kalinowski J."/>
            <person name="Ruckert C."/>
        </authorList>
    </citation>
    <scope>NUCLEOTIDE SEQUENCE</scope>
    <source>
        <strain evidence="2">VKM B-2789</strain>
    </source>
</reference>
<dbReference type="Pfam" id="PF05235">
    <property type="entry name" value="CHAD"/>
    <property type="match status" value="1"/>
</dbReference>
<reference evidence="2" key="2">
    <citation type="submission" date="2023-01" db="EMBL/GenBank/DDBJ databases">
        <authorList>
            <person name="Sun Q."/>
            <person name="Evtushenko L."/>
        </authorList>
    </citation>
    <scope>NUCLEOTIDE SEQUENCE</scope>
    <source>
        <strain evidence="2">VKM B-2789</strain>
    </source>
</reference>
<name>A0A9W6JWN8_9HYPH</name>
<organism evidence="2 3">
    <name type="scientific">Ancylobacter defluvii</name>
    <dbReference type="NCBI Taxonomy" id="1282440"/>
    <lineage>
        <taxon>Bacteria</taxon>
        <taxon>Pseudomonadati</taxon>
        <taxon>Pseudomonadota</taxon>
        <taxon>Alphaproteobacteria</taxon>
        <taxon>Hyphomicrobiales</taxon>
        <taxon>Xanthobacteraceae</taxon>
        <taxon>Ancylobacter</taxon>
    </lineage>
</organism>
<feature type="domain" description="CHAD" evidence="1">
    <location>
        <begin position="13"/>
        <end position="285"/>
    </location>
</feature>
<protein>
    <recommendedName>
        <fullName evidence="1">CHAD domain-containing protein</fullName>
    </recommendedName>
</protein>
<dbReference type="PROSITE" id="PS51708">
    <property type="entry name" value="CHAD"/>
    <property type="match status" value="1"/>
</dbReference>
<dbReference type="AlphaFoldDB" id="A0A9W6JWN8"/>
<dbReference type="RefSeq" id="WP_213364430.1">
    <property type="nucleotide sequence ID" value="NZ_BSFM01000014.1"/>
</dbReference>
<evidence type="ECO:0000313" key="2">
    <source>
        <dbReference type="EMBL" id="GLK84542.1"/>
    </source>
</evidence>
<proteinExistence type="predicted"/>
<gene>
    <name evidence="2" type="ORF">GCM10017653_26120</name>
</gene>
<dbReference type="Gene3D" id="1.40.20.10">
    <property type="entry name" value="CHAD domain"/>
    <property type="match status" value="1"/>
</dbReference>
<dbReference type="Proteomes" id="UP001143330">
    <property type="component" value="Unassembled WGS sequence"/>
</dbReference>
<dbReference type="InterPro" id="IPR038186">
    <property type="entry name" value="CHAD_dom_sf"/>
</dbReference>
<dbReference type="PANTHER" id="PTHR39339">
    <property type="entry name" value="SLR1444 PROTEIN"/>
    <property type="match status" value="1"/>
</dbReference>